<name>A0A2P5DAR8_PARAD</name>
<accession>A0A2P5DAR8</accession>
<evidence type="ECO:0000313" key="2">
    <source>
        <dbReference type="Proteomes" id="UP000237105"/>
    </source>
</evidence>
<protein>
    <submittedName>
        <fullName evidence="1">Uncharacterized protein</fullName>
    </submittedName>
</protein>
<sequence length="138" mass="15334">MKESFKIAAKVEFHKLIFSVESECATCPTAIVLKNCIETPSFLLLLPGGPPEATHGNCSSEPPPSTVTGRRRQTSAEYCCRESPPVTGEIVVERFRHRNGFSPAVPPFDVRSLCHYHRWIRLDSSFDFRPLSASNSAP</sequence>
<dbReference type="AlphaFoldDB" id="A0A2P5DAR8"/>
<organism evidence="1 2">
    <name type="scientific">Parasponia andersonii</name>
    <name type="common">Sponia andersonii</name>
    <dbReference type="NCBI Taxonomy" id="3476"/>
    <lineage>
        <taxon>Eukaryota</taxon>
        <taxon>Viridiplantae</taxon>
        <taxon>Streptophyta</taxon>
        <taxon>Embryophyta</taxon>
        <taxon>Tracheophyta</taxon>
        <taxon>Spermatophyta</taxon>
        <taxon>Magnoliopsida</taxon>
        <taxon>eudicotyledons</taxon>
        <taxon>Gunneridae</taxon>
        <taxon>Pentapetalae</taxon>
        <taxon>rosids</taxon>
        <taxon>fabids</taxon>
        <taxon>Rosales</taxon>
        <taxon>Cannabaceae</taxon>
        <taxon>Parasponia</taxon>
    </lineage>
</organism>
<proteinExistence type="predicted"/>
<reference evidence="2" key="1">
    <citation type="submission" date="2016-06" db="EMBL/GenBank/DDBJ databases">
        <title>Parallel loss of symbiosis genes in relatives of nitrogen-fixing non-legume Parasponia.</title>
        <authorList>
            <person name="Van Velzen R."/>
            <person name="Holmer R."/>
            <person name="Bu F."/>
            <person name="Rutten L."/>
            <person name="Van Zeijl A."/>
            <person name="Liu W."/>
            <person name="Santuari L."/>
            <person name="Cao Q."/>
            <person name="Sharma T."/>
            <person name="Shen D."/>
            <person name="Roswanjaya Y."/>
            <person name="Wardhani T."/>
            <person name="Kalhor M.S."/>
            <person name="Jansen J."/>
            <person name="Van den Hoogen J."/>
            <person name="Gungor B."/>
            <person name="Hartog M."/>
            <person name="Hontelez J."/>
            <person name="Verver J."/>
            <person name="Yang W.-C."/>
            <person name="Schijlen E."/>
            <person name="Repin R."/>
            <person name="Schilthuizen M."/>
            <person name="Schranz E."/>
            <person name="Heidstra R."/>
            <person name="Miyata K."/>
            <person name="Fedorova E."/>
            <person name="Kohlen W."/>
            <person name="Bisseling T."/>
            <person name="Smit S."/>
            <person name="Geurts R."/>
        </authorList>
    </citation>
    <scope>NUCLEOTIDE SEQUENCE [LARGE SCALE GENOMIC DNA]</scope>
    <source>
        <strain evidence="2">cv. WU1-14</strain>
    </source>
</reference>
<keyword evidence="2" id="KW-1185">Reference proteome</keyword>
<dbReference type="EMBL" id="JXTB01000050">
    <property type="protein sequence ID" value="PON70383.1"/>
    <property type="molecule type" value="Genomic_DNA"/>
</dbReference>
<gene>
    <name evidence="1" type="ORF">PanWU01x14_080520</name>
</gene>
<dbReference type="Proteomes" id="UP000237105">
    <property type="component" value="Unassembled WGS sequence"/>
</dbReference>
<feature type="non-terminal residue" evidence="1">
    <location>
        <position position="138"/>
    </location>
</feature>
<evidence type="ECO:0000313" key="1">
    <source>
        <dbReference type="EMBL" id="PON70383.1"/>
    </source>
</evidence>
<comment type="caution">
    <text evidence="1">The sequence shown here is derived from an EMBL/GenBank/DDBJ whole genome shotgun (WGS) entry which is preliminary data.</text>
</comment>